<proteinExistence type="inferred from homology"/>
<keyword evidence="5" id="KW-0560">Oxidoreductase</keyword>
<accession>A0ABX1GC66</accession>
<dbReference type="Gene3D" id="3.90.180.10">
    <property type="entry name" value="Medium-chain alcohol dehydrogenases, catalytic domain"/>
    <property type="match status" value="1"/>
</dbReference>
<dbReference type="PROSITE" id="PS00059">
    <property type="entry name" value="ADH_ZINC"/>
    <property type="match status" value="1"/>
</dbReference>
<name>A0ABX1GC66_9GAMM</name>
<evidence type="ECO:0000313" key="8">
    <source>
        <dbReference type="EMBL" id="NKI16531.1"/>
    </source>
</evidence>
<dbReference type="Pfam" id="PF00107">
    <property type="entry name" value="ADH_zinc_N"/>
    <property type="match status" value="1"/>
</dbReference>
<evidence type="ECO:0000256" key="4">
    <source>
        <dbReference type="ARBA" id="ARBA00022833"/>
    </source>
</evidence>
<dbReference type="PANTHER" id="PTHR43350:SF17">
    <property type="entry name" value="NAD-DEPENDENT ALCOHOL DEHYDROGENASE"/>
    <property type="match status" value="1"/>
</dbReference>
<reference evidence="8 9" key="1">
    <citation type="submission" date="2020-04" db="EMBL/GenBank/DDBJ databases">
        <authorList>
            <person name="Yoon J."/>
        </authorList>
    </citation>
    <scope>NUCLEOTIDE SEQUENCE [LARGE SCALE GENOMIC DNA]</scope>
    <source>
        <strain evidence="8 9">KMU-166</strain>
    </source>
</reference>
<dbReference type="InterPro" id="IPR013149">
    <property type="entry name" value="ADH-like_C"/>
</dbReference>
<dbReference type="InterPro" id="IPR002328">
    <property type="entry name" value="ADH_Zn_CS"/>
</dbReference>
<gene>
    <name evidence="8" type="ORF">HCU74_03750</name>
</gene>
<evidence type="ECO:0000256" key="3">
    <source>
        <dbReference type="ARBA" id="ARBA00022723"/>
    </source>
</evidence>
<dbReference type="RefSeq" id="WP_168449048.1">
    <property type="nucleotide sequence ID" value="NZ_JAAWWK010000001.1"/>
</dbReference>
<sequence>MKIQAALAHANKSPLSIEEIDLVEPGPNDILVRVVASGICHTDMTVLNNAPLPWPAVLGHEGAGIVEKVGANIKKVAVGDSVLMTTASCGVCENCVEGQPSYCTSFRDINMSGGYCADGSCSHSQHSKPVFGRFFGQSSFASYALTTERSIIKIDSDLPLALMAPLGCGFQTGAAAVFNTLEVRAGTSIAIFGAGAVGLSAVMAAKISGCSQIIAVDVVPSRLALAQELGATHVVNAGEENVIERIQQITGGGASYSVDASGIPAVMTQAIDALGFKGVAALVGIAGAEASVTFNPTILQSRCQSIRGSIMAGVNGVPEVFVPKLIAYWRAGKFPIEKMVKFYDFEDINQAIHDAEDGSCIKPVLKLPEA</sequence>
<dbReference type="PANTHER" id="PTHR43350">
    <property type="entry name" value="NAD-DEPENDENT ALCOHOL DEHYDROGENASE"/>
    <property type="match status" value="1"/>
</dbReference>
<evidence type="ECO:0000256" key="1">
    <source>
        <dbReference type="ARBA" id="ARBA00001947"/>
    </source>
</evidence>
<dbReference type="SUPFAM" id="SSF50129">
    <property type="entry name" value="GroES-like"/>
    <property type="match status" value="1"/>
</dbReference>
<dbReference type="Pfam" id="PF08240">
    <property type="entry name" value="ADH_N"/>
    <property type="match status" value="1"/>
</dbReference>
<dbReference type="CDD" id="cd08278">
    <property type="entry name" value="benzyl_alcohol_DH"/>
    <property type="match status" value="1"/>
</dbReference>
<keyword evidence="4 6" id="KW-0862">Zinc</keyword>
<protein>
    <submittedName>
        <fullName evidence="8">NAD(P)-dependent alcohol dehydrogenase</fullName>
    </submittedName>
</protein>
<dbReference type="EMBL" id="JAAWWK010000001">
    <property type="protein sequence ID" value="NKI16531.1"/>
    <property type="molecule type" value="Genomic_DNA"/>
</dbReference>
<dbReference type="InterPro" id="IPR011032">
    <property type="entry name" value="GroES-like_sf"/>
</dbReference>
<keyword evidence="9" id="KW-1185">Reference proteome</keyword>
<dbReference type="SMART" id="SM00829">
    <property type="entry name" value="PKS_ER"/>
    <property type="match status" value="1"/>
</dbReference>
<dbReference type="Gene3D" id="3.40.50.720">
    <property type="entry name" value="NAD(P)-binding Rossmann-like Domain"/>
    <property type="match status" value="1"/>
</dbReference>
<dbReference type="SUPFAM" id="SSF51735">
    <property type="entry name" value="NAD(P)-binding Rossmann-fold domains"/>
    <property type="match status" value="1"/>
</dbReference>
<evidence type="ECO:0000256" key="2">
    <source>
        <dbReference type="ARBA" id="ARBA00008072"/>
    </source>
</evidence>
<comment type="cofactor">
    <cofactor evidence="1 6">
        <name>Zn(2+)</name>
        <dbReference type="ChEBI" id="CHEBI:29105"/>
    </cofactor>
</comment>
<evidence type="ECO:0000256" key="6">
    <source>
        <dbReference type="RuleBase" id="RU361277"/>
    </source>
</evidence>
<feature type="domain" description="Enoyl reductase (ER)" evidence="7">
    <location>
        <begin position="10"/>
        <end position="365"/>
    </location>
</feature>
<dbReference type="InterPro" id="IPR020843">
    <property type="entry name" value="ER"/>
</dbReference>
<evidence type="ECO:0000259" key="7">
    <source>
        <dbReference type="SMART" id="SM00829"/>
    </source>
</evidence>
<dbReference type="InterPro" id="IPR036291">
    <property type="entry name" value="NAD(P)-bd_dom_sf"/>
</dbReference>
<dbReference type="InterPro" id="IPR013154">
    <property type="entry name" value="ADH-like_N"/>
</dbReference>
<keyword evidence="3 6" id="KW-0479">Metal-binding</keyword>
<dbReference type="Proteomes" id="UP000765845">
    <property type="component" value="Unassembled WGS sequence"/>
</dbReference>
<evidence type="ECO:0000313" key="9">
    <source>
        <dbReference type="Proteomes" id="UP000765845"/>
    </source>
</evidence>
<comment type="caution">
    <text evidence="8">The sequence shown here is derived from an EMBL/GenBank/DDBJ whole genome shotgun (WGS) entry which is preliminary data.</text>
</comment>
<comment type="similarity">
    <text evidence="2 6">Belongs to the zinc-containing alcohol dehydrogenase family.</text>
</comment>
<organism evidence="8 9">
    <name type="scientific">Spongiibacter thalassae</name>
    <dbReference type="NCBI Taxonomy" id="2721624"/>
    <lineage>
        <taxon>Bacteria</taxon>
        <taxon>Pseudomonadati</taxon>
        <taxon>Pseudomonadota</taxon>
        <taxon>Gammaproteobacteria</taxon>
        <taxon>Cellvibrionales</taxon>
        <taxon>Spongiibacteraceae</taxon>
        <taxon>Spongiibacter</taxon>
    </lineage>
</organism>
<evidence type="ECO:0000256" key="5">
    <source>
        <dbReference type="ARBA" id="ARBA00023002"/>
    </source>
</evidence>